<dbReference type="EMBL" id="FONR01000005">
    <property type="protein sequence ID" value="SFF33086.1"/>
    <property type="molecule type" value="Genomic_DNA"/>
</dbReference>
<proteinExistence type="predicted"/>
<protein>
    <submittedName>
        <fullName evidence="1">Uncharacterized protein</fullName>
    </submittedName>
</protein>
<name>A0A1I2HWS8_9ACTN</name>
<sequence length="12" mass="1135">MDAGSGLVTSTP</sequence>
<gene>
    <name evidence="1" type="ORF">SAMN02787118_105399</name>
</gene>
<evidence type="ECO:0000313" key="2">
    <source>
        <dbReference type="Proteomes" id="UP000181942"/>
    </source>
</evidence>
<evidence type="ECO:0000313" key="1">
    <source>
        <dbReference type="EMBL" id="SFF33086.1"/>
    </source>
</evidence>
<accession>A0A1I2HWS8</accession>
<dbReference type="Proteomes" id="UP000181942">
    <property type="component" value="Unassembled WGS sequence"/>
</dbReference>
<reference evidence="1 2" key="1">
    <citation type="submission" date="2016-10" db="EMBL/GenBank/DDBJ databases">
        <authorList>
            <person name="de Groot N.N."/>
        </authorList>
    </citation>
    <scope>NUCLEOTIDE SEQUENCE [LARGE SCALE GENOMIC DNA]</scope>
    <source>
        <strain evidence="1 2">OK461</strain>
    </source>
</reference>
<organism evidence="1 2">
    <name type="scientific">Streptomyces mirabilis</name>
    <dbReference type="NCBI Taxonomy" id="68239"/>
    <lineage>
        <taxon>Bacteria</taxon>
        <taxon>Bacillati</taxon>
        <taxon>Actinomycetota</taxon>
        <taxon>Actinomycetes</taxon>
        <taxon>Kitasatosporales</taxon>
        <taxon>Streptomycetaceae</taxon>
        <taxon>Streptomyces</taxon>
    </lineage>
</organism>